<comment type="caution">
    <text evidence="1">The sequence shown here is derived from an EMBL/GenBank/DDBJ whole genome shotgun (WGS) entry which is preliminary data.</text>
</comment>
<evidence type="ECO:0000313" key="1">
    <source>
        <dbReference type="EMBL" id="OLO12638.1"/>
    </source>
</evidence>
<name>A0A1Q8TG62_9GAMM</name>
<protein>
    <submittedName>
        <fullName evidence="1">Uncharacterized protein</fullName>
    </submittedName>
</protein>
<dbReference type="EMBL" id="MSDQ01000006">
    <property type="protein sequence ID" value="OLO12638.1"/>
    <property type="molecule type" value="Genomic_DNA"/>
</dbReference>
<sequence>MTTNVKFTKEIDFHLRQWQEMGERVQKHVAPVLKQQDELQKAMKPVLELQASLQKSLEPILADQEKWQSVVASFDIPRYTLPDLGLVAKQAEKFKKSIEEIISPAFEELQRSFKELPPKTQEALILLGNHGWYLDLEMPIPSLWKLKRALEEGSVKMVEEELVQYFEERLDEIETSVVRKFPAREKVIRAAFLAHRRCEYELSVPVFLSQTDGICKEVVNEHFFMKQNRKPRTAIYVEKIAADTYRAALLSPLAHSLPIGASERERGPIFAELNRHMVLHGESLDYGTKTNSLKAISLINYVAHVLKYDDGGP</sequence>
<gene>
    <name evidence="1" type="ORF">BTW10_04020</name>
</gene>
<dbReference type="RefSeq" id="WP_075368279.1">
    <property type="nucleotide sequence ID" value="NZ_MSDQ01000006.1"/>
</dbReference>
<dbReference type="AlphaFoldDB" id="A0A1Q8TG62"/>
<keyword evidence="2" id="KW-1185">Reference proteome</keyword>
<dbReference type="Proteomes" id="UP000186806">
    <property type="component" value="Unassembled WGS sequence"/>
</dbReference>
<evidence type="ECO:0000313" key="2">
    <source>
        <dbReference type="Proteomes" id="UP000186806"/>
    </source>
</evidence>
<reference evidence="1 2" key="1">
    <citation type="submission" date="2016-12" db="EMBL/GenBank/DDBJ databases">
        <title>Draft genome sequences of strains Salinicola socius SMB35, Salinicola sp. MH3R3-1 and Chromohalobacter sp. SMB17 from the Verkhnekamsk potash mining region of Russia.</title>
        <authorList>
            <person name="Mavrodi D.V."/>
            <person name="Olsson B.E."/>
            <person name="Korsakova E.S."/>
            <person name="Pyankova A."/>
            <person name="Mavrodi O.V."/>
            <person name="Plotnikova E.G."/>
        </authorList>
    </citation>
    <scope>NUCLEOTIDE SEQUENCE [LARGE SCALE GENOMIC DNA]</scope>
    <source>
        <strain evidence="1 2">SMB17</strain>
    </source>
</reference>
<organism evidence="1 2">
    <name type="scientific">Chromohalobacter japonicus</name>
    <dbReference type="NCBI Taxonomy" id="223900"/>
    <lineage>
        <taxon>Bacteria</taxon>
        <taxon>Pseudomonadati</taxon>
        <taxon>Pseudomonadota</taxon>
        <taxon>Gammaproteobacteria</taxon>
        <taxon>Oceanospirillales</taxon>
        <taxon>Halomonadaceae</taxon>
        <taxon>Chromohalobacter</taxon>
    </lineage>
</organism>
<accession>A0A1Q8TG62</accession>
<proteinExistence type="predicted"/>